<keyword evidence="2" id="KW-1185">Reference proteome</keyword>
<dbReference type="AlphaFoldDB" id="A0A1G7SAM5"/>
<proteinExistence type="predicted"/>
<dbReference type="Proteomes" id="UP000199415">
    <property type="component" value="Unassembled WGS sequence"/>
</dbReference>
<reference evidence="1 2" key="1">
    <citation type="submission" date="2016-10" db="EMBL/GenBank/DDBJ databases">
        <authorList>
            <person name="de Groot N.N."/>
        </authorList>
    </citation>
    <scope>NUCLEOTIDE SEQUENCE [LARGE SCALE GENOMIC DNA]</scope>
    <source>
        <strain evidence="1 2">DSM 25584</strain>
    </source>
</reference>
<dbReference type="STRING" id="1082479.SAMN05216241_106181"/>
<organism evidence="1 2">
    <name type="scientific">Limimonas halophila</name>
    <dbReference type="NCBI Taxonomy" id="1082479"/>
    <lineage>
        <taxon>Bacteria</taxon>
        <taxon>Pseudomonadati</taxon>
        <taxon>Pseudomonadota</taxon>
        <taxon>Alphaproteobacteria</taxon>
        <taxon>Rhodospirillales</taxon>
        <taxon>Rhodovibrionaceae</taxon>
        <taxon>Limimonas</taxon>
    </lineage>
</organism>
<protein>
    <recommendedName>
        <fullName evidence="3">Fission protein ELM1</fullName>
    </recommendedName>
</protein>
<dbReference type="InterPro" id="IPR009367">
    <property type="entry name" value="Elm1-like"/>
</dbReference>
<name>A0A1G7SAM5_9PROT</name>
<sequence>MTQQTPHAVLLQEGRRGDDAQLQALADALGWPHTRVRVRRSLVRVALDRLTASLGLPGDREAVARVGPPWPDAVFVIGGRSIGLARHVRRRSGGRTRIVALGRPWAPLDQPDLVITTPQYKLPADANVVHNHLPLNTLDPARLAAGAAAWRPRVADLPGPCVTVLLGGNSSTHVFDAATARRLAALASERAGELGGSVLACGSPRTPAAAVEAFAAALTVPNRVIPWRPDAADNPLAGFVALGERLLVTGESASMVAETLRTGKPVETVELPLRRRAAVVTKHLPHVIERLGLGRPCAGLSAALTRRGLWVPPRDLGRVHEALAAAGGPTAEVPAEDVARACAAVRALIAAPREAAGPADASVRPAA</sequence>
<dbReference type="RefSeq" id="WP_176758623.1">
    <property type="nucleotide sequence ID" value="NZ_FNCE01000006.1"/>
</dbReference>
<evidence type="ECO:0000313" key="1">
    <source>
        <dbReference type="EMBL" id="SDG19984.1"/>
    </source>
</evidence>
<evidence type="ECO:0000313" key="2">
    <source>
        <dbReference type="Proteomes" id="UP000199415"/>
    </source>
</evidence>
<dbReference type="Pfam" id="PF06258">
    <property type="entry name" value="Mito_fiss_Elm1"/>
    <property type="match status" value="1"/>
</dbReference>
<evidence type="ECO:0008006" key="3">
    <source>
        <dbReference type="Google" id="ProtNLM"/>
    </source>
</evidence>
<gene>
    <name evidence="1" type="ORF">SAMN05216241_106181</name>
</gene>
<accession>A0A1G7SAM5</accession>
<dbReference type="EMBL" id="FNCE01000006">
    <property type="protein sequence ID" value="SDG19984.1"/>
    <property type="molecule type" value="Genomic_DNA"/>
</dbReference>